<evidence type="ECO:0000313" key="7">
    <source>
        <dbReference type="EMBL" id="KAL3757335.1"/>
    </source>
</evidence>
<sequence>MYRRWADFVSRVSRAASSLLNQHSHNLNDLLDVTEGTHLEVQPQREVLSSISEHKHQSWPHNHNSMNDERDGQILALQNEVTILKKRIQEMEYERDSKNCHSGEGHSGNTIGGKDASPSDHVHDIPSVPSVQMLRPDQVTRYSRQLLLSDGFGVIGQKKLLSSSILVIGAGGIGSTVLMYLAAVGVGHITIVDYDCIEMTNLHRQIIHKDSDASKRVGQVGLNKAVSAKNSTLALNPTVSCTALAIAINAKNALKLVSKHDVVVDACDNPQTRYLLNDACVLAGKPLVSGSAMGTEGQLTVYNYCQPTEGASDETTKRTACYRCLYPKPVVAEGYGLESQLDTVGQLSRGEIPVLEEELHRVTTRLAESEIATVCRDNEIKQLLCDVAEWRQKAAIADERINSLEVESHTVKSQCEQLQTSQRDLLESNCILKERISEKNAEIARESERRVHVQQELESAQSKLQVKTQECIDLQYAASVYQSKASAMETSLEESKKIAALMEQELDREKSLSDKLAKSKSDQKEIISAQADQISQIQFEHAQLLENQSRMMSEKAQLEHDLEAERQAVLKLEKLVDDINAATRLSNGEALLLAKEVENLRSKDDEASREISMLHRDNELQVCHIRTLEDIVRQSESEIQEKGKIIESKQRELAGAKDATIRQELFSCSLEGECNKLRQEVEESEVARQRIINELKSMECQTIELKKSIAERRSEVEVAKQGQELIRHELNDALKVLADAQNALFDAEQERKIEQQLTCALQSQLLTKDSELEKEKCAYREERAQNELYSNEISRLKVVLSENEASLRTQQVEVMRLHTSIREIEEITTAQTKECDRILKERDILGSSLIRRNDEIALLYEKNKILQNNRCRGELQYNARLDDIRILKIKMRDLKKRMATTTSGQAGVEDLSRTLTLVQKELIRAKLKVKAMSDELENPLNVHRWHTLEGSDPQAYDMIQKIQILQKRLLQKTEEVMVKNSVIQEQERQQTEMKKILARQPGPEIVEQLHTYQQDVTKKVKQMKAMAGELNMNQTEVSTRVSTLDLLEQEYLLNYSTNCFLGQRVQARNRKASNRAARLQKKIL</sequence>
<evidence type="ECO:0000259" key="6">
    <source>
        <dbReference type="Pfam" id="PF21771"/>
    </source>
</evidence>
<keyword evidence="4" id="KW-0472">Membrane</keyword>
<dbReference type="Pfam" id="PF00899">
    <property type="entry name" value="ThiF"/>
    <property type="match status" value="1"/>
</dbReference>
<evidence type="ECO:0000256" key="1">
    <source>
        <dbReference type="ARBA" id="ARBA00023054"/>
    </source>
</evidence>
<proteinExistence type="predicted"/>
<feature type="coiled-coil region" evidence="2">
    <location>
        <begin position="730"/>
        <end position="792"/>
    </location>
</feature>
<feature type="domain" description="THIF-type NAD/FAD binding fold" evidence="5">
    <location>
        <begin position="142"/>
        <end position="329"/>
    </location>
</feature>
<evidence type="ECO:0000256" key="3">
    <source>
        <dbReference type="SAM" id="MobiDB-lite"/>
    </source>
</evidence>
<keyword evidence="8" id="KW-1185">Reference proteome</keyword>
<feature type="region of interest" description="Disordered" evidence="3">
    <location>
        <begin position="94"/>
        <end position="120"/>
    </location>
</feature>
<reference evidence="7 8" key="1">
    <citation type="submission" date="2024-10" db="EMBL/GenBank/DDBJ databases">
        <title>Updated reference genomes for cyclostephanoid diatoms.</title>
        <authorList>
            <person name="Roberts W.R."/>
            <person name="Alverson A.J."/>
        </authorList>
    </citation>
    <scope>NUCLEOTIDE SEQUENCE [LARGE SCALE GENOMIC DNA]</scope>
    <source>
        <strain evidence="7 8">AJA232-27</strain>
    </source>
</reference>
<dbReference type="EMBL" id="JALLBG020000268">
    <property type="protein sequence ID" value="KAL3757335.1"/>
    <property type="molecule type" value="Genomic_DNA"/>
</dbReference>
<feature type="domain" description="Cilia- and flagella-associated protein 58 central coiled coil" evidence="6">
    <location>
        <begin position="601"/>
        <end position="896"/>
    </location>
</feature>
<feature type="compositionally biased region" description="Basic and acidic residues" evidence="3">
    <location>
        <begin position="94"/>
        <end position="104"/>
    </location>
</feature>
<dbReference type="PANTHER" id="PTHR32083:SF0">
    <property type="entry name" value="CILIA AND FLAGELLA-ASSOCIATED PROTEIN 58"/>
    <property type="match status" value="1"/>
</dbReference>
<feature type="coiled-coil region" evidence="2">
    <location>
        <begin position="443"/>
        <end position="512"/>
    </location>
</feature>
<keyword evidence="4" id="KW-1133">Transmembrane helix</keyword>
<feature type="transmembrane region" description="Helical" evidence="4">
    <location>
        <begin position="165"/>
        <end position="191"/>
    </location>
</feature>
<feature type="coiled-coil region" evidence="2">
    <location>
        <begin position="555"/>
        <end position="582"/>
    </location>
</feature>
<evidence type="ECO:0000259" key="5">
    <source>
        <dbReference type="Pfam" id="PF00899"/>
    </source>
</evidence>
<dbReference type="CDD" id="cd00757">
    <property type="entry name" value="ThiF_MoeB_HesA_family"/>
    <property type="match status" value="1"/>
</dbReference>
<comment type="caution">
    <text evidence="7">The sequence shown here is derived from an EMBL/GenBank/DDBJ whole genome shotgun (WGS) entry which is preliminary data.</text>
</comment>
<evidence type="ECO:0008006" key="9">
    <source>
        <dbReference type="Google" id="ProtNLM"/>
    </source>
</evidence>
<dbReference type="SUPFAM" id="SSF69572">
    <property type="entry name" value="Activating enzymes of the ubiquitin-like proteins"/>
    <property type="match status" value="1"/>
</dbReference>
<dbReference type="InterPro" id="IPR049270">
    <property type="entry name" value="CFAP58_CC"/>
</dbReference>
<evidence type="ECO:0000256" key="4">
    <source>
        <dbReference type="SAM" id="Phobius"/>
    </source>
</evidence>
<accession>A0ABD3M9X6</accession>
<dbReference type="AlphaFoldDB" id="A0ABD3M9X6"/>
<keyword evidence="4" id="KW-0812">Transmembrane</keyword>
<name>A0ABD3M9X6_9STRA</name>
<keyword evidence="1 2" id="KW-0175">Coiled coil</keyword>
<dbReference type="InterPro" id="IPR000594">
    <property type="entry name" value="ThiF_NAD_FAD-bd"/>
</dbReference>
<evidence type="ECO:0000256" key="2">
    <source>
        <dbReference type="SAM" id="Coils"/>
    </source>
</evidence>
<gene>
    <name evidence="7" type="ORF">ACHAWU_008496</name>
</gene>
<dbReference type="Proteomes" id="UP001530293">
    <property type="component" value="Unassembled WGS sequence"/>
</dbReference>
<organism evidence="7 8">
    <name type="scientific">Discostella pseudostelligera</name>
    <dbReference type="NCBI Taxonomy" id="259834"/>
    <lineage>
        <taxon>Eukaryota</taxon>
        <taxon>Sar</taxon>
        <taxon>Stramenopiles</taxon>
        <taxon>Ochrophyta</taxon>
        <taxon>Bacillariophyta</taxon>
        <taxon>Coscinodiscophyceae</taxon>
        <taxon>Thalassiosirophycidae</taxon>
        <taxon>Stephanodiscales</taxon>
        <taxon>Stephanodiscaceae</taxon>
        <taxon>Discostella</taxon>
    </lineage>
</organism>
<protein>
    <recommendedName>
        <fullName evidence="9">THIF-type NAD/FAD binding fold domain-containing protein</fullName>
    </recommendedName>
</protein>
<evidence type="ECO:0000313" key="8">
    <source>
        <dbReference type="Proteomes" id="UP001530293"/>
    </source>
</evidence>
<dbReference type="Pfam" id="PF21771">
    <property type="entry name" value="CFAP58_CC"/>
    <property type="match status" value="1"/>
</dbReference>
<dbReference type="Gene3D" id="3.40.50.720">
    <property type="entry name" value="NAD(P)-binding Rossmann-like Domain"/>
    <property type="match status" value="1"/>
</dbReference>
<dbReference type="InterPro" id="IPR035985">
    <property type="entry name" value="Ubiquitin-activating_enz"/>
</dbReference>
<dbReference type="PANTHER" id="PTHR32083">
    <property type="entry name" value="CILIA AND FLAGELLA-ASSOCIATED PROTEIN 58-RELATED"/>
    <property type="match status" value="1"/>
</dbReference>
<feature type="coiled-coil region" evidence="2">
    <location>
        <begin position="674"/>
        <end position="701"/>
    </location>
</feature>